<accession>A0A6I4LZJ9</accession>
<organism evidence="1 2">
    <name type="scientific">Actinomadura physcomitrii</name>
    <dbReference type="NCBI Taxonomy" id="2650748"/>
    <lineage>
        <taxon>Bacteria</taxon>
        <taxon>Bacillati</taxon>
        <taxon>Actinomycetota</taxon>
        <taxon>Actinomycetes</taxon>
        <taxon>Streptosporangiales</taxon>
        <taxon>Thermomonosporaceae</taxon>
        <taxon>Actinomadura</taxon>
    </lineage>
</organism>
<proteinExistence type="predicted"/>
<protein>
    <submittedName>
        <fullName evidence="1">Uncharacterized protein</fullName>
    </submittedName>
</protein>
<evidence type="ECO:0000313" key="2">
    <source>
        <dbReference type="Proteomes" id="UP000462055"/>
    </source>
</evidence>
<dbReference type="Proteomes" id="UP000462055">
    <property type="component" value="Unassembled WGS sequence"/>
</dbReference>
<evidence type="ECO:0000313" key="1">
    <source>
        <dbReference type="EMBL" id="MVZ99027.1"/>
    </source>
</evidence>
<keyword evidence="2" id="KW-1185">Reference proteome</keyword>
<sequence length="168" mass="19043">MHFRERMVFEPRPDFGGARDEPWIDLVEHSTAIPWSILLRADGAVAYTVTGPGWTPEDVVKVFAHPDALIEDAALHEESASWAWKRSEAISLSDAERLRERARGLPLLEEGTGLTQWWWEDEGFRVFLSTTMGRLFPAQQRPTCTLDVWAKTAREAQAAEARLLSRLG</sequence>
<dbReference type="RefSeq" id="WP_151590248.1">
    <property type="nucleotide sequence ID" value="NZ_WBMS02000001.1"/>
</dbReference>
<dbReference type="AlphaFoldDB" id="A0A6I4LZJ9"/>
<dbReference type="EMBL" id="WBMS02000001">
    <property type="protein sequence ID" value="MVZ99027.1"/>
    <property type="molecule type" value="Genomic_DNA"/>
</dbReference>
<gene>
    <name evidence="1" type="ORF">F8568_001220</name>
</gene>
<reference evidence="1" key="1">
    <citation type="submission" date="2019-12" db="EMBL/GenBank/DDBJ databases">
        <title>Actinomadura physcomitrii sp. nov., a novel actinomycete isolated from moss [Physcomitrium sphaericum (Ludw) Fuernr].</title>
        <authorList>
            <person name="Zhuang X."/>
        </authorList>
    </citation>
    <scope>NUCLEOTIDE SEQUENCE [LARGE SCALE GENOMIC DNA]</scope>
    <source>
        <strain evidence="1">LD22</strain>
    </source>
</reference>
<comment type="caution">
    <text evidence="1">The sequence shown here is derived from an EMBL/GenBank/DDBJ whole genome shotgun (WGS) entry which is preliminary data.</text>
</comment>
<name>A0A6I4LZJ9_9ACTN</name>